<dbReference type="InterPro" id="IPR038135">
    <property type="entry name" value="Methylthiotransferase_N_sf"/>
</dbReference>
<gene>
    <name evidence="8 12" type="primary">rimO</name>
    <name evidence="12" type="ORF">K0O23_03105</name>
</gene>
<evidence type="ECO:0000256" key="2">
    <source>
        <dbReference type="ARBA" id="ARBA00022490"/>
    </source>
</evidence>
<dbReference type="InterPro" id="IPR013848">
    <property type="entry name" value="Methylthiotransferase_N"/>
</dbReference>
<dbReference type="Gene3D" id="2.40.50.140">
    <property type="entry name" value="Nucleic acid-binding proteins"/>
    <property type="match status" value="1"/>
</dbReference>
<dbReference type="EC" id="2.8.4.4" evidence="8"/>
<evidence type="ECO:0000256" key="5">
    <source>
        <dbReference type="ARBA" id="ARBA00022723"/>
    </source>
</evidence>
<dbReference type="PANTHER" id="PTHR43837">
    <property type="entry name" value="RIBOSOMAL PROTEIN S12 METHYLTHIOTRANSFERASE RIMO"/>
    <property type="match status" value="1"/>
</dbReference>
<comment type="function">
    <text evidence="8">Catalyzes the methylthiolation of an aspartic acid residue of ribosomal protein uS12.</text>
</comment>
<comment type="similarity">
    <text evidence="8">Belongs to the methylthiotransferase family. RimO subfamily.</text>
</comment>
<feature type="binding site" evidence="8">
    <location>
        <position position="151"/>
    </location>
    <ligand>
        <name>[4Fe-4S] cluster</name>
        <dbReference type="ChEBI" id="CHEBI:49883"/>
        <label>2</label>
        <note>4Fe-4S-S-AdoMet</note>
    </ligand>
</feature>
<dbReference type="PANTHER" id="PTHR43837:SF1">
    <property type="entry name" value="RIBOSOMAL PROTEIN US12 METHYLTHIOTRANSFERASE RIMO"/>
    <property type="match status" value="1"/>
</dbReference>
<sequence>MKVRSLKKDKVNVITLGCSKNLVDSEVLMGQLRANEFDVAHESDKDDSNIIIVNTCGFIDNAKQESIDTILRYADAKEAGQIDKLYVTGCLSQRYKDSLEAEIPQVDAYFGTLELPRLLKTLEADYKHELIGERLLTTPSHYAYFKIAEGCNRPCSFCAIPLMRGKHVDRPIEDLVKEAKRLASMGTKELVLIAQDLTYYGLQHYGERKLADLLKNLSDVNGIEWIRMQYAYPSQFPMEVFDVMNERDNICKYLDMPLQHISDNMLKTMRRGISKRRTIELVDQIRQRVPDIALRTTLIAGHPGETDQDFRELYDWVEETRFDRLGIFTYSHEDNTHSYTLEDNVPDEVKQERADAIMELQQGISVEMNEEKVGKTYKVLFDRKESGYFVGRTQYDSPEVDNEVLVPADNNYVRLGDFANVKITDSSDFDLYGEVVS</sequence>
<reference evidence="12 13" key="1">
    <citation type="journal article" date="2016" name="Int. J. Syst. Evol. Microbiol.">
        <title>Pontibacter aydingkolensis sp. nov., isolated from soil of a salt lake.</title>
        <authorList>
            <person name="Osman G."/>
            <person name="Zhang T."/>
            <person name="Lou K."/>
            <person name="Gao Y."/>
            <person name="Chang W."/>
            <person name="Lin Q."/>
            <person name="Yang H.M."/>
            <person name="Huo X.D."/>
            <person name="Wang N."/>
        </authorList>
    </citation>
    <scope>NUCLEOTIDE SEQUENCE [LARGE SCALE GENOMIC DNA]</scope>
    <source>
        <strain evidence="12 13">KACC 19255</strain>
    </source>
</reference>
<keyword evidence="7 8" id="KW-0411">Iron-sulfur</keyword>
<dbReference type="Gene3D" id="3.80.30.20">
    <property type="entry name" value="tm_1862 like domain"/>
    <property type="match status" value="1"/>
</dbReference>
<evidence type="ECO:0000256" key="4">
    <source>
        <dbReference type="ARBA" id="ARBA00022691"/>
    </source>
</evidence>
<feature type="binding site" evidence="8">
    <location>
        <position position="90"/>
    </location>
    <ligand>
        <name>[4Fe-4S] cluster</name>
        <dbReference type="ChEBI" id="CHEBI:49883"/>
        <label>1</label>
    </ligand>
</feature>
<dbReference type="HAMAP" id="MF_01865">
    <property type="entry name" value="MTTase_RimO"/>
    <property type="match status" value="1"/>
</dbReference>
<keyword evidence="13" id="KW-1185">Reference proteome</keyword>
<dbReference type="PROSITE" id="PS51918">
    <property type="entry name" value="RADICAL_SAM"/>
    <property type="match status" value="1"/>
</dbReference>
<dbReference type="GO" id="GO:0005840">
    <property type="term" value="C:ribosome"/>
    <property type="evidence" value="ECO:0007669"/>
    <property type="project" value="UniProtKB-KW"/>
</dbReference>
<dbReference type="SFLD" id="SFLDF00274">
    <property type="entry name" value="ribosomal_protein_S12_methylth"/>
    <property type="match status" value="1"/>
</dbReference>
<dbReference type="Pfam" id="PF04055">
    <property type="entry name" value="Radical_SAM"/>
    <property type="match status" value="1"/>
</dbReference>
<dbReference type="GO" id="GO:0103039">
    <property type="term" value="F:protein methylthiotransferase activity"/>
    <property type="evidence" value="ECO:0007669"/>
    <property type="project" value="UniProtKB-EC"/>
</dbReference>
<dbReference type="InterPro" id="IPR007197">
    <property type="entry name" value="rSAM"/>
</dbReference>
<feature type="binding site" evidence="8">
    <location>
        <position position="155"/>
    </location>
    <ligand>
        <name>[4Fe-4S] cluster</name>
        <dbReference type="ChEBI" id="CHEBI:49883"/>
        <label>2</label>
        <note>4Fe-4S-S-AdoMet</note>
    </ligand>
</feature>
<keyword evidence="6 8" id="KW-0408">Iron</keyword>
<dbReference type="Gene3D" id="3.40.50.12160">
    <property type="entry name" value="Methylthiotransferase, N-terminal domain"/>
    <property type="match status" value="1"/>
</dbReference>
<keyword evidence="1 8" id="KW-0004">4Fe-4S</keyword>
<keyword evidence="2 8" id="KW-0963">Cytoplasm</keyword>
<evidence type="ECO:0000259" key="10">
    <source>
        <dbReference type="PROSITE" id="PS51449"/>
    </source>
</evidence>
<dbReference type="Pfam" id="PF00919">
    <property type="entry name" value="UPF0004"/>
    <property type="match status" value="1"/>
</dbReference>
<dbReference type="PROSITE" id="PS51449">
    <property type="entry name" value="MTTASE_N"/>
    <property type="match status" value="1"/>
</dbReference>
<dbReference type="InterPro" id="IPR005839">
    <property type="entry name" value="Methylthiotransferase"/>
</dbReference>
<keyword evidence="4 8" id="KW-0949">S-adenosyl-L-methionine</keyword>
<dbReference type="InterPro" id="IPR058240">
    <property type="entry name" value="rSAM_sf"/>
</dbReference>
<dbReference type="CDD" id="cd01335">
    <property type="entry name" value="Radical_SAM"/>
    <property type="match status" value="1"/>
</dbReference>
<comment type="catalytic activity">
    <reaction evidence="8">
        <text>L-aspartate(89)-[ribosomal protein uS12]-hydrogen + (sulfur carrier)-SH + AH2 + 2 S-adenosyl-L-methionine = 3-methylsulfanyl-L-aspartate(89)-[ribosomal protein uS12]-hydrogen + (sulfur carrier)-H + 5'-deoxyadenosine + L-methionine + A + S-adenosyl-L-homocysteine + 2 H(+)</text>
        <dbReference type="Rhea" id="RHEA:37087"/>
        <dbReference type="Rhea" id="RHEA-COMP:10460"/>
        <dbReference type="Rhea" id="RHEA-COMP:10461"/>
        <dbReference type="Rhea" id="RHEA-COMP:14737"/>
        <dbReference type="Rhea" id="RHEA-COMP:14739"/>
        <dbReference type="ChEBI" id="CHEBI:13193"/>
        <dbReference type="ChEBI" id="CHEBI:15378"/>
        <dbReference type="ChEBI" id="CHEBI:17319"/>
        <dbReference type="ChEBI" id="CHEBI:17499"/>
        <dbReference type="ChEBI" id="CHEBI:29917"/>
        <dbReference type="ChEBI" id="CHEBI:29961"/>
        <dbReference type="ChEBI" id="CHEBI:57844"/>
        <dbReference type="ChEBI" id="CHEBI:57856"/>
        <dbReference type="ChEBI" id="CHEBI:59789"/>
        <dbReference type="ChEBI" id="CHEBI:64428"/>
        <dbReference type="ChEBI" id="CHEBI:73599"/>
        <dbReference type="EC" id="2.8.4.4"/>
    </reaction>
</comment>
<feature type="domain" description="Radical SAM core" evidence="11">
    <location>
        <begin position="137"/>
        <end position="367"/>
    </location>
</feature>
<feature type="binding site" evidence="8">
    <location>
        <position position="158"/>
    </location>
    <ligand>
        <name>[4Fe-4S] cluster</name>
        <dbReference type="ChEBI" id="CHEBI:49883"/>
        <label>2</label>
        <note>4Fe-4S-S-AdoMet</note>
    </ligand>
</feature>
<accession>A0ABS7CQB8</accession>
<dbReference type="InterPro" id="IPR002792">
    <property type="entry name" value="TRAM_dom"/>
</dbReference>
<feature type="domain" description="MTTase N-terminal" evidence="10">
    <location>
        <begin position="9"/>
        <end position="127"/>
    </location>
</feature>
<keyword evidence="12" id="KW-0687">Ribonucleoprotein</keyword>
<evidence type="ECO:0000256" key="7">
    <source>
        <dbReference type="ARBA" id="ARBA00023014"/>
    </source>
</evidence>
<dbReference type="SMART" id="SM00729">
    <property type="entry name" value="Elp3"/>
    <property type="match status" value="1"/>
</dbReference>
<feature type="binding site" evidence="8">
    <location>
        <position position="18"/>
    </location>
    <ligand>
        <name>[4Fe-4S] cluster</name>
        <dbReference type="ChEBI" id="CHEBI:49883"/>
        <label>1</label>
    </ligand>
</feature>
<dbReference type="SFLD" id="SFLDG01061">
    <property type="entry name" value="methylthiotransferase"/>
    <property type="match status" value="1"/>
</dbReference>
<keyword evidence="12" id="KW-0689">Ribosomal protein</keyword>
<evidence type="ECO:0000313" key="13">
    <source>
        <dbReference type="Proteomes" id="UP000813018"/>
    </source>
</evidence>
<keyword evidence="3 8" id="KW-0808">Transferase</keyword>
<evidence type="ECO:0000256" key="6">
    <source>
        <dbReference type="ARBA" id="ARBA00023004"/>
    </source>
</evidence>
<evidence type="ECO:0000256" key="8">
    <source>
        <dbReference type="HAMAP-Rule" id="MF_01865"/>
    </source>
</evidence>
<dbReference type="PROSITE" id="PS50926">
    <property type="entry name" value="TRAM"/>
    <property type="match status" value="1"/>
</dbReference>
<evidence type="ECO:0000313" key="12">
    <source>
        <dbReference type="EMBL" id="MBW7466041.1"/>
    </source>
</evidence>
<dbReference type="InterPro" id="IPR012340">
    <property type="entry name" value="NA-bd_OB-fold"/>
</dbReference>
<comment type="caution">
    <text evidence="12">The sequence shown here is derived from an EMBL/GenBank/DDBJ whole genome shotgun (WGS) entry which is preliminary data.</text>
</comment>
<comment type="subcellular location">
    <subcellularLocation>
        <location evidence="8">Cytoplasm</location>
    </subcellularLocation>
</comment>
<dbReference type="Proteomes" id="UP000813018">
    <property type="component" value="Unassembled WGS sequence"/>
</dbReference>
<dbReference type="RefSeq" id="WP_219875932.1">
    <property type="nucleotide sequence ID" value="NZ_JAHYXK010000002.1"/>
</dbReference>
<dbReference type="SFLD" id="SFLDS00029">
    <property type="entry name" value="Radical_SAM"/>
    <property type="match status" value="1"/>
</dbReference>
<proteinExistence type="inferred from homology"/>
<feature type="domain" description="TRAM" evidence="9">
    <location>
        <begin position="370"/>
        <end position="437"/>
    </location>
</feature>
<dbReference type="Pfam" id="PF18693">
    <property type="entry name" value="TRAM_2"/>
    <property type="match status" value="1"/>
</dbReference>
<evidence type="ECO:0000256" key="3">
    <source>
        <dbReference type="ARBA" id="ARBA00022679"/>
    </source>
</evidence>
<organism evidence="12 13">
    <name type="scientific">Pontibacter aydingkolensis</name>
    <dbReference type="NCBI Taxonomy" id="1911536"/>
    <lineage>
        <taxon>Bacteria</taxon>
        <taxon>Pseudomonadati</taxon>
        <taxon>Bacteroidota</taxon>
        <taxon>Cytophagia</taxon>
        <taxon>Cytophagales</taxon>
        <taxon>Hymenobacteraceae</taxon>
        <taxon>Pontibacter</taxon>
    </lineage>
</organism>
<dbReference type="SUPFAM" id="SSF102114">
    <property type="entry name" value="Radical SAM enzymes"/>
    <property type="match status" value="1"/>
</dbReference>
<dbReference type="InterPro" id="IPR023404">
    <property type="entry name" value="rSAM_horseshoe"/>
</dbReference>
<feature type="binding site" evidence="8">
    <location>
        <position position="56"/>
    </location>
    <ligand>
        <name>[4Fe-4S] cluster</name>
        <dbReference type="ChEBI" id="CHEBI:49883"/>
        <label>1</label>
    </ligand>
</feature>
<dbReference type="NCBIfam" id="TIGR01125">
    <property type="entry name" value="30S ribosomal protein S12 methylthiotransferase RimO"/>
    <property type="match status" value="1"/>
</dbReference>
<dbReference type="SFLD" id="SFLDG01082">
    <property type="entry name" value="B12-binding_domain_containing"/>
    <property type="match status" value="1"/>
</dbReference>
<evidence type="ECO:0000256" key="1">
    <source>
        <dbReference type="ARBA" id="ARBA00022485"/>
    </source>
</evidence>
<evidence type="ECO:0000259" key="11">
    <source>
        <dbReference type="PROSITE" id="PS51918"/>
    </source>
</evidence>
<name>A0ABS7CQB8_9BACT</name>
<dbReference type="NCBIfam" id="TIGR00089">
    <property type="entry name" value="MiaB/RimO family radical SAM methylthiotransferase"/>
    <property type="match status" value="1"/>
</dbReference>
<keyword evidence="5 8" id="KW-0479">Metal-binding</keyword>
<dbReference type="InterPro" id="IPR005840">
    <property type="entry name" value="Ribosomal_uS12_MeSTrfase_RimO"/>
</dbReference>
<dbReference type="EMBL" id="JAHYXK010000002">
    <property type="protein sequence ID" value="MBW7466041.1"/>
    <property type="molecule type" value="Genomic_DNA"/>
</dbReference>
<evidence type="ECO:0000259" key="9">
    <source>
        <dbReference type="PROSITE" id="PS50926"/>
    </source>
</evidence>
<protein>
    <recommendedName>
        <fullName evidence="8">Ribosomal protein uS12 methylthiotransferase RimO</fullName>
        <shortName evidence="8">uS12 MTTase</shortName>
        <shortName evidence="8">uS12 methylthiotransferase</shortName>
        <ecNumber evidence="8">2.8.4.4</ecNumber>
    </recommendedName>
    <alternativeName>
        <fullName evidence="8">Ribosomal protein uS12 (aspartate-C(3))-methylthiotransferase</fullName>
    </alternativeName>
    <alternativeName>
        <fullName evidence="8">Ribosome maturation factor RimO</fullName>
    </alternativeName>
</protein>
<dbReference type="InterPro" id="IPR006638">
    <property type="entry name" value="Elp3/MiaA/NifB-like_rSAM"/>
</dbReference>
<comment type="cofactor">
    <cofactor evidence="8">
        <name>[4Fe-4S] cluster</name>
        <dbReference type="ChEBI" id="CHEBI:49883"/>
    </cofactor>
    <text evidence="8">Binds 2 [4Fe-4S] clusters. One cluster is coordinated with 3 cysteines and an exchangeable S-adenosyl-L-methionine.</text>
</comment>